<dbReference type="PATRIC" id="fig|1453496.5.peg.1820"/>
<keyword evidence="2" id="KW-0479">Metal-binding</keyword>
<dbReference type="AlphaFoldDB" id="A0A097R1E5"/>
<dbReference type="PANTHER" id="PTHR33221">
    <property type="entry name" value="WINGED HELIX-TURN-HELIX TRANSCRIPTIONAL REGULATOR, RRF2 FAMILY"/>
    <property type="match status" value="1"/>
</dbReference>
<dbReference type="GO" id="GO:0003677">
    <property type="term" value="F:DNA binding"/>
    <property type="evidence" value="ECO:0007669"/>
    <property type="project" value="UniProtKB-KW"/>
</dbReference>
<evidence type="ECO:0000256" key="3">
    <source>
        <dbReference type="ARBA" id="ARBA00023004"/>
    </source>
</evidence>
<accession>A0A097R1E5</accession>
<dbReference type="Proteomes" id="UP000029986">
    <property type="component" value="Chromosome"/>
</dbReference>
<keyword evidence="4" id="KW-0411">Iron-sulfur</keyword>
<keyword evidence="7" id="KW-0804">Transcription</keyword>
<dbReference type="EMBL" id="CP009706">
    <property type="protein sequence ID" value="AIU72530.1"/>
    <property type="molecule type" value="Genomic_DNA"/>
</dbReference>
<dbReference type="NCBIfam" id="TIGR00738">
    <property type="entry name" value="rrf2_super"/>
    <property type="match status" value="1"/>
</dbReference>
<evidence type="ECO:0000256" key="4">
    <source>
        <dbReference type="ARBA" id="ARBA00023014"/>
    </source>
</evidence>
<evidence type="ECO:0000256" key="2">
    <source>
        <dbReference type="ARBA" id="ARBA00022714"/>
    </source>
</evidence>
<evidence type="ECO:0000256" key="7">
    <source>
        <dbReference type="ARBA" id="ARBA00023163"/>
    </source>
</evidence>
<organism evidence="8 9">
    <name type="scientific">Hafnia alvei FB1</name>
    <dbReference type="NCBI Taxonomy" id="1453496"/>
    <lineage>
        <taxon>Bacteria</taxon>
        <taxon>Pseudomonadati</taxon>
        <taxon>Pseudomonadota</taxon>
        <taxon>Gammaproteobacteria</taxon>
        <taxon>Enterobacterales</taxon>
        <taxon>Hafniaceae</taxon>
        <taxon>Hafnia</taxon>
    </lineage>
</organism>
<dbReference type="PANTHER" id="PTHR33221:SF4">
    <property type="entry name" value="HTH-TYPE TRANSCRIPTIONAL REPRESSOR NSRR"/>
    <property type="match status" value="1"/>
</dbReference>
<dbReference type="RefSeq" id="WP_025801704.1">
    <property type="nucleotide sequence ID" value="NZ_CP009706.1"/>
</dbReference>
<protein>
    <submittedName>
        <fullName evidence="8">Transcriptional repressor NsrR</fullName>
    </submittedName>
</protein>
<dbReference type="InterPro" id="IPR036390">
    <property type="entry name" value="WH_DNA-bd_sf"/>
</dbReference>
<keyword evidence="2" id="KW-0001">2Fe-2S</keyword>
<dbReference type="PROSITE" id="PS51197">
    <property type="entry name" value="HTH_RRF2_2"/>
    <property type="match status" value="1"/>
</dbReference>
<sequence>MKLTTYTDFGLRALMYLASMPYGQRTSVGEIATHYDISRNHMVKVVAQLVGLGYIHAVRGKGGGIELGKPAAEINIGQVIRALESNLSGIDCNSPGCKLIKICKLQAALKVGMEAFLTAMEDFTLADLVSNRGEIIAILGIPAE</sequence>
<dbReference type="GO" id="GO:0005829">
    <property type="term" value="C:cytosol"/>
    <property type="evidence" value="ECO:0007669"/>
    <property type="project" value="TreeGrafter"/>
</dbReference>
<evidence type="ECO:0000256" key="1">
    <source>
        <dbReference type="ARBA" id="ARBA00022491"/>
    </source>
</evidence>
<dbReference type="SUPFAM" id="SSF46785">
    <property type="entry name" value="Winged helix' DNA-binding domain"/>
    <property type="match status" value="1"/>
</dbReference>
<dbReference type="InterPro" id="IPR000944">
    <property type="entry name" value="Tscrpt_reg_Rrf2"/>
</dbReference>
<evidence type="ECO:0000256" key="5">
    <source>
        <dbReference type="ARBA" id="ARBA00023015"/>
    </source>
</evidence>
<gene>
    <name evidence="8" type="ORF">AT03_09110</name>
</gene>
<keyword evidence="5" id="KW-0805">Transcription regulation</keyword>
<name>A0A097R1E5_HAFAL</name>
<dbReference type="GeneID" id="56891505"/>
<dbReference type="GO" id="GO:0051537">
    <property type="term" value="F:2 iron, 2 sulfur cluster binding"/>
    <property type="evidence" value="ECO:0007669"/>
    <property type="project" value="UniProtKB-KW"/>
</dbReference>
<keyword evidence="1" id="KW-0678">Repressor</keyword>
<keyword evidence="9" id="KW-1185">Reference proteome</keyword>
<keyword evidence="6" id="KW-0238">DNA-binding</keyword>
<dbReference type="KEGG" id="hav:AT03_09110"/>
<evidence type="ECO:0000256" key="6">
    <source>
        <dbReference type="ARBA" id="ARBA00023125"/>
    </source>
</evidence>
<proteinExistence type="predicted"/>
<dbReference type="GO" id="GO:0003700">
    <property type="term" value="F:DNA-binding transcription factor activity"/>
    <property type="evidence" value="ECO:0007669"/>
    <property type="project" value="TreeGrafter"/>
</dbReference>
<dbReference type="Gene3D" id="1.10.10.10">
    <property type="entry name" value="Winged helix-like DNA-binding domain superfamily/Winged helix DNA-binding domain"/>
    <property type="match status" value="1"/>
</dbReference>
<dbReference type="PROSITE" id="PS01332">
    <property type="entry name" value="HTH_RRF2_1"/>
    <property type="match status" value="1"/>
</dbReference>
<keyword evidence="3" id="KW-0408">Iron</keyword>
<dbReference type="Pfam" id="PF02082">
    <property type="entry name" value="Rrf2"/>
    <property type="match status" value="1"/>
</dbReference>
<evidence type="ECO:0000313" key="9">
    <source>
        <dbReference type="Proteomes" id="UP000029986"/>
    </source>
</evidence>
<reference evidence="8 9" key="1">
    <citation type="journal article" date="2014" name="Gut Pathog.">
        <title>Gene clusters of Hafnia alvei strain FB1 important in survival and pathogenesis: a draft genome perspective.</title>
        <authorList>
            <person name="Tan J.Y."/>
            <person name="Yin W.F."/>
            <person name="Chan K.G."/>
        </authorList>
    </citation>
    <scope>NUCLEOTIDE SEQUENCE [LARGE SCALE GENOMIC DNA]</scope>
    <source>
        <strain evidence="8 9">FB1</strain>
    </source>
</reference>
<dbReference type="eggNOG" id="COG1959">
    <property type="taxonomic scope" value="Bacteria"/>
</dbReference>
<dbReference type="HOGENOM" id="CLU_107144_2_1_6"/>
<dbReference type="InterPro" id="IPR030489">
    <property type="entry name" value="TR_Rrf2-type_CS"/>
</dbReference>
<dbReference type="OrthoDB" id="9795923at2"/>
<evidence type="ECO:0000313" key="8">
    <source>
        <dbReference type="EMBL" id="AIU72530.1"/>
    </source>
</evidence>
<dbReference type="InterPro" id="IPR036388">
    <property type="entry name" value="WH-like_DNA-bd_sf"/>
</dbReference>